<sequence>MKAVPSSSNADEVKWFWKCIWWLKVPNKVKVFLWRACLNALPTKELGFRKVCFEGDADLVVKSLQAGKASNVLVGHLQSKAKMASEGGNLKSTSINVMKVYSLASQNHFWLDPKKLRALHKGKNYSQRVDLIQDLRFETATTKIKATPDGEFLIVSGIYPPQVKVYELSQLSLKFERHLDSEIIDFQVGSGGSREISFVSRSSVKYKEDDEDREQHCGKKRGGPIIGA</sequence>
<name>A0A7N2M1N8_QUELO</name>
<evidence type="ECO:0000259" key="2">
    <source>
        <dbReference type="Pfam" id="PF23098"/>
    </source>
</evidence>
<dbReference type="PANTHER" id="PTHR14927:SF0">
    <property type="entry name" value="NUCLEOLAR PROTEIN 10"/>
    <property type="match status" value="1"/>
</dbReference>
<dbReference type="InterPro" id="IPR056551">
    <property type="entry name" value="Beta-prop_NOL10_N"/>
</dbReference>
<evidence type="ECO:0000313" key="4">
    <source>
        <dbReference type="Proteomes" id="UP000594261"/>
    </source>
</evidence>
<organism evidence="3 4">
    <name type="scientific">Quercus lobata</name>
    <name type="common">Valley oak</name>
    <dbReference type="NCBI Taxonomy" id="97700"/>
    <lineage>
        <taxon>Eukaryota</taxon>
        <taxon>Viridiplantae</taxon>
        <taxon>Streptophyta</taxon>
        <taxon>Embryophyta</taxon>
        <taxon>Tracheophyta</taxon>
        <taxon>Spermatophyta</taxon>
        <taxon>Magnoliopsida</taxon>
        <taxon>eudicotyledons</taxon>
        <taxon>Gunneridae</taxon>
        <taxon>Pentapetalae</taxon>
        <taxon>rosids</taxon>
        <taxon>fabids</taxon>
        <taxon>Fagales</taxon>
        <taxon>Fagaceae</taxon>
        <taxon>Quercus</taxon>
    </lineage>
</organism>
<evidence type="ECO:0000256" key="1">
    <source>
        <dbReference type="SAM" id="MobiDB-lite"/>
    </source>
</evidence>
<dbReference type="PANTHER" id="PTHR14927">
    <property type="entry name" value="NUCLEOLAR PROTEIN 10"/>
    <property type="match status" value="1"/>
</dbReference>
<dbReference type="InParanoid" id="A0A7N2M1N8"/>
<reference evidence="3 4" key="1">
    <citation type="journal article" date="2016" name="G3 (Bethesda)">
        <title>First Draft Assembly and Annotation of the Genome of a California Endemic Oak Quercus lobata Nee (Fagaceae).</title>
        <authorList>
            <person name="Sork V.L."/>
            <person name="Fitz-Gibbon S.T."/>
            <person name="Puiu D."/>
            <person name="Crepeau M."/>
            <person name="Gugger P.F."/>
            <person name="Sherman R."/>
            <person name="Stevens K."/>
            <person name="Langley C.H."/>
            <person name="Pellegrini M."/>
            <person name="Salzberg S.L."/>
        </authorList>
    </citation>
    <scope>NUCLEOTIDE SEQUENCE [LARGE SCALE GENOMIC DNA]</scope>
    <source>
        <strain evidence="3 4">cv. SW786</strain>
    </source>
</reference>
<feature type="domain" description="Nucleolar protein 10-like N-terminal" evidence="2">
    <location>
        <begin position="97"/>
        <end position="184"/>
    </location>
</feature>
<dbReference type="Pfam" id="PF23098">
    <property type="entry name" value="Beta-prop_NOL10_N"/>
    <property type="match status" value="1"/>
</dbReference>
<proteinExistence type="predicted"/>
<dbReference type="Gramene" id="QL07p009838:mrna">
    <property type="protein sequence ID" value="QL07p009838:mrna"/>
    <property type="gene ID" value="QL07p009838"/>
</dbReference>
<dbReference type="GO" id="GO:0000462">
    <property type="term" value="P:maturation of SSU-rRNA from tricistronic rRNA transcript (SSU-rRNA, 5.8S rRNA, LSU-rRNA)"/>
    <property type="evidence" value="ECO:0007669"/>
    <property type="project" value="TreeGrafter"/>
</dbReference>
<evidence type="ECO:0000313" key="3">
    <source>
        <dbReference type="EnsemblPlants" id="QL07p009838:mrna"/>
    </source>
</evidence>
<dbReference type="AlphaFoldDB" id="A0A7N2M1N8"/>
<dbReference type="Proteomes" id="UP000594261">
    <property type="component" value="Chromosome 7"/>
</dbReference>
<dbReference type="GO" id="GO:0030686">
    <property type="term" value="C:90S preribosome"/>
    <property type="evidence" value="ECO:0007669"/>
    <property type="project" value="TreeGrafter"/>
</dbReference>
<dbReference type="GO" id="GO:0032040">
    <property type="term" value="C:small-subunit processome"/>
    <property type="evidence" value="ECO:0007669"/>
    <property type="project" value="TreeGrafter"/>
</dbReference>
<dbReference type="EMBL" id="LRBV02000007">
    <property type="status" value="NOT_ANNOTATED_CDS"/>
    <property type="molecule type" value="Genomic_DNA"/>
</dbReference>
<feature type="region of interest" description="Disordered" evidence="1">
    <location>
        <begin position="209"/>
        <end position="228"/>
    </location>
</feature>
<reference evidence="3" key="2">
    <citation type="submission" date="2021-01" db="UniProtKB">
        <authorList>
            <consortium name="EnsemblPlants"/>
        </authorList>
    </citation>
    <scope>IDENTIFICATION</scope>
</reference>
<accession>A0A7N2M1N8</accession>
<dbReference type="InterPro" id="IPR040382">
    <property type="entry name" value="NOL10/Enp2"/>
</dbReference>
<dbReference type="EnsemblPlants" id="QL07p009838:mrna">
    <property type="protein sequence ID" value="QL07p009838:mrna"/>
    <property type="gene ID" value="QL07p009838"/>
</dbReference>
<keyword evidence="4" id="KW-1185">Reference proteome</keyword>
<protein>
    <recommendedName>
        <fullName evidence="2">Nucleolar protein 10-like N-terminal domain-containing protein</fullName>
    </recommendedName>
</protein>